<dbReference type="InterPro" id="IPR036118">
    <property type="entry name" value="UreE_N_sf"/>
</dbReference>
<dbReference type="Pfam" id="PF05194">
    <property type="entry name" value="UreE_C"/>
    <property type="match status" value="1"/>
</dbReference>
<evidence type="ECO:0000256" key="4">
    <source>
        <dbReference type="ARBA" id="ARBA00023186"/>
    </source>
</evidence>
<dbReference type="EMBL" id="CABWIE010000030">
    <property type="protein sequence ID" value="VWL99460.1"/>
    <property type="molecule type" value="Genomic_DNA"/>
</dbReference>
<dbReference type="PIRSF" id="PIRSF036402">
    <property type="entry name" value="Ureas_acces_UreE"/>
    <property type="match status" value="1"/>
</dbReference>
<dbReference type="RefSeq" id="WP_152076806.1">
    <property type="nucleotide sequence ID" value="NZ_CAAKNU010000106.1"/>
</dbReference>
<dbReference type="InterPro" id="IPR012406">
    <property type="entry name" value="UreE"/>
</dbReference>
<keyword evidence="3" id="KW-0533">Nickel</keyword>
<dbReference type="Gene3D" id="2.60.260.20">
    <property type="entry name" value="Urease metallochaperone UreE, N-terminal domain"/>
    <property type="match status" value="1"/>
</dbReference>
<organism evidence="6 7">
    <name type="scientific">Collinsella aerofaciens</name>
    <dbReference type="NCBI Taxonomy" id="74426"/>
    <lineage>
        <taxon>Bacteria</taxon>
        <taxon>Bacillati</taxon>
        <taxon>Actinomycetota</taxon>
        <taxon>Coriobacteriia</taxon>
        <taxon>Coriobacteriales</taxon>
        <taxon>Coriobacteriaceae</taxon>
        <taxon>Collinsella</taxon>
    </lineage>
</organism>
<gene>
    <name evidence="6" type="primary">ureE_1</name>
    <name evidence="6" type="ORF">KCJAJFAP_00648</name>
</gene>
<keyword evidence="7" id="KW-1185">Reference proteome</keyword>
<proteinExistence type="predicted"/>
<dbReference type="AlphaFoldDB" id="A0A5K1J864"/>
<dbReference type="GO" id="GO:0065003">
    <property type="term" value="P:protein-containing complex assembly"/>
    <property type="evidence" value="ECO:0007669"/>
    <property type="project" value="InterPro"/>
</dbReference>
<dbReference type="Proteomes" id="UP000361836">
    <property type="component" value="Unassembled WGS sequence"/>
</dbReference>
<name>A0A5K1J864_9ACTN</name>
<evidence type="ECO:0000256" key="1">
    <source>
        <dbReference type="ARBA" id="ARBA00004496"/>
    </source>
</evidence>
<dbReference type="SUPFAM" id="SSF69287">
    <property type="entry name" value="Urease metallochaperone UreE, N-terminal domain"/>
    <property type="match status" value="1"/>
</dbReference>
<dbReference type="InterPro" id="IPR004029">
    <property type="entry name" value="UreE_N"/>
</dbReference>
<evidence type="ECO:0000259" key="5">
    <source>
        <dbReference type="SMART" id="SM00988"/>
    </source>
</evidence>
<accession>A0A5K1J864</accession>
<dbReference type="GO" id="GO:0006457">
    <property type="term" value="P:protein folding"/>
    <property type="evidence" value="ECO:0007669"/>
    <property type="project" value="InterPro"/>
</dbReference>
<keyword evidence="4" id="KW-0143">Chaperone</keyword>
<evidence type="ECO:0000256" key="3">
    <source>
        <dbReference type="ARBA" id="ARBA00022596"/>
    </source>
</evidence>
<evidence type="ECO:0000313" key="6">
    <source>
        <dbReference type="EMBL" id="VWL99460.1"/>
    </source>
</evidence>
<dbReference type="GO" id="GO:0019627">
    <property type="term" value="P:urea metabolic process"/>
    <property type="evidence" value="ECO:0007669"/>
    <property type="project" value="InterPro"/>
</dbReference>
<keyword evidence="2" id="KW-0963">Cytoplasm</keyword>
<feature type="domain" description="UreE urease accessory N-terminal" evidence="5">
    <location>
        <begin position="16"/>
        <end position="82"/>
    </location>
</feature>
<dbReference type="SMART" id="SM00988">
    <property type="entry name" value="UreE_N"/>
    <property type="match status" value="1"/>
</dbReference>
<dbReference type="InterPro" id="IPR007864">
    <property type="entry name" value="UreE_C_dom"/>
</dbReference>
<protein>
    <submittedName>
        <fullName evidence="6">Urease accessory protein UreE</fullName>
    </submittedName>
</protein>
<evidence type="ECO:0000256" key="2">
    <source>
        <dbReference type="ARBA" id="ARBA00022490"/>
    </source>
</evidence>
<evidence type="ECO:0000313" key="7">
    <source>
        <dbReference type="Proteomes" id="UP000361836"/>
    </source>
</evidence>
<dbReference type="SUPFAM" id="SSF69737">
    <property type="entry name" value="Urease metallochaperone UreE, C-terminal domain"/>
    <property type="match status" value="1"/>
</dbReference>
<dbReference type="GO" id="GO:0016151">
    <property type="term" value="F:nickel cation binding"/>
    <property type="evidence" value="ECO:0007669"/>
    <property type="project" value="InterPro"/>
</dbReference>
<sequence length="192" mass="21019">MLCTHIEGNLNDPSFELALRRRLGGAFTTDEVLLDWDECRRRVIRKASEAGRDVGIRLGDAALDQPLTDGDVLGCVEDVGEVPIVVVARPRRAEALLIECDRMEPLALAHACWEVGNMHAPLFRGDSDEHTVRLLAPAMPVLDRMLAGIPGVRVTKTVCPLPADRRFSTRAVQATVELASDFKIVQKKGTAS</sequence>
<dbReference type="GO" id="GO:0005737">
    <property type="term" value="C:cytoplasm"/>
    <property type="evidence" value="ECO:0007669"/>
    <property type="project" value="UniProtKB-SubCell"/>
</dbReference>
<comment type="subcellular location">
    <subcellularLocation>
        <location evidence="1">Cytoplasm</location>
    </subcellularLocation>
</comment>
<reference evidence="6 7" key="1">
    <citation type="submission" date="2019-10" db="EMBL/GenBank/DDBJ databases">
        <authorList>
            <person name="Wolf R A."/>
        </authorList>
    </citation>
    <scope>NUCLEOTIDE SEQUENCE [LARGE SCALE GENOMIC DNA]</scope>
    <source>
        <strain evidence="6">Collinsella_aerofaciens_MC2</strain>
    </source>
</reference>
<dbReference type="Gene3D" id="3.30.70.790">
    <property type="entry name" value="UreE, C-terminal domain"/>
    <property type="match status" value="1"/>
</dbReference>
<dbReference type="Pfam" id="PF02814">
    <property type="entry name" value="UreE_N"/>
    <property type="match status" value="1"/>
</dbReference>